<gene>
    <name evidence="1" type="ORF">S06H3_60740</name>
</gene>
<comment type="caution">
    <text evidence="1">The sequence shown here is derived from an EMBL/GenBank/DDBJ whole genome shotgun (WGS) entry which is preliminary data.</text>
</comment>
<organism evidence="1">
    <name type="scientific">marine sediment metagenome</name>
    <dbReference type="NCBI Taxonomy" id="412755"/>
    <lineage>
        <taxon>unclassified sequences</taxon>
        <taxon>metagenomes</taxon>
        <taxon>ecological metagenomes</taxon>
    </lineage>
</organism>
<feature type="non-terminal residue" evidence="1">
    <location>
        <position position="106"/>
    </location>
</feature>
<reference evidence="1" key="1">
    <citation type="journal article" date="2014" name="Front. Microbiol.">
        <title>High frequency of phylogenetically diverse reductive dehalogenase-homologous genes in deep subseafloor sedimentary metagenomes.</title>
        <authorList>
            <person name="Kawai M."/>
            <person name="Futagami T."/>
            <person name="Toyoda A."/>
            <person name="Takaki Y."/>
            <person name="Nishi S."/>
            <person name="Hori S."/>
            <person name="Arai W."/>
            <person name="Tsubouchi T."/>
            <person name="Morono Y."/>
            <person name="Uchiyama I."/>
            <person name="Ito T."/>
            <person name="Fujiyama A."/>
            <person name="Inagaki F."/>
            <person name="Takami H."/>
        </authorList>
    </citation>
    <scope>NUCLEOTIDE SEQUENCE</scope>
    <source>
        <strain evidence="1">Expedition CK06-06</strain>
    </source>
</reference>
<evidence type="ECO:0000313" key="1">
    <source>
        <dbReference type="EMBL" id="GAI47359.1"/>
    </source>
</evidence>
<protein>
    <submittedName>
        <fullName evidence="1">Uncharacterized protein</fullName>
    </submittedName>
</protein>
<accession>X1QVQ1</accession>
<sequence length="106" mass="10831">MPLWNPYAGTAAIAAHTAIADAHHAKTPGALTIAETQVFTGTSPTGWQALDLSSTIGAQVSLVVLKFYNAANQSFGARKNGDTDDFDLGDNYTYAGGAAFGIPGAG</sequence>
<proteinExistence type="predicted"/>
<dbReference type="EMBL" id="BARV01039682">
    <property type="protein sequence ID" value="GAI47359.1"/>
    <property type="molecule type" value="Genomic_DNA"/>
</dbReference>
<name>X1QVQ1_9ZZZZ</name>
<dbReference type="AlphaFoldDB" id="X1QVQ1"/>